<dbReference type="AlphaFoldDB" id="A0A024USN6"/>
<organism evidence="1">
    <name type="scientific">Aphanomyces invadans</name>
    <dbReference type="NCBI Taxonomy" id="157072"/>
    <lineage>
        <taxon>Eukaryota</taxon>
        <taxon>Sar</taxon>
        <taxon>Stramenopiles</taxon>
        <taxon>Oomycota</taxon>
        <taxon>Saprolegniomycetes</taxon>
        <taxon>Saprolegniales</taxon>
        <taxon>Verrucalvaceae</taxon>
        <taxon>Aphanomyces</taxon>
    </lineage>
</organism>
<dbReference type="VEuPathDB" id="FungiDB:H310_01220"/>
<dbReference type="RefSeq" id="XP_008862498.1">
    <property type="nucleotide sequence ID" value="XM_008864276.1"/>
</dbReference>
<evidence type="ECO:0000313" key="1">
    <source>
        <dbReference type="EMBL" id="ETW08693.1"/>
    </source>
</evidence>
<gene>
    <name evidence="1" type="ORF">H310_01220</name>
</gene>
<name>A0A024USN6_9STRA</name>
<proteinExistence type="predicted"/>
<sequence length="53" mass="5836">MRQQPFSALVRNVLPISDSFHIFLSEKAPGLISTLMNDPLLSTIAFTFNDGSP</sequence>
<protein>
    <submittedName>
        <fullName evidence="1">Uncharacterized protein</fullName>
    </submittedName>
</protein>
<dbReference type="EMBL" id="KI913953">
    <property type="protein sequence ID" value="ETW08693.1"/>
    <property type="molecule type" value="Genomic_DNA"/>
</dbReference>
<dbReference type="GeneID" id="20078270"/>
<accession>A0A024USN6</accession>
<reference evidence="1" key="1">
    <citation type="submission" date="2013-12" db="EMBL/GenBank/DDBJ databases">
        <title>The Genome Sequence of Aphanomyces invadans NJM9701.</title>
        <authorList>
            <consortium name="The Broad Institute Genomics Platform"/>
            <person name="Russ C."/>
            <person name="Tyler B."/>
            <person name="van West P."/>
            <person name="Dieguez-Uribeondo J."/>
            <person name="Young S.K."/>
            <person name="Zeng Q."/>
            <person name="Gargeya S."/>
            <person name="Fitzgerald M."/>
            <person name="Abouelleil A."/>
            <person name="Alvarado L."/>
            <person name="Chapman S.B."/>
            <person name="Gainer-Dewar J."/>
            <person name="Goldberg J."/>
            <person name="Griggs A."/>
            <person name="Gujja S."/>
            <person name="Hansen M."/>
            <person name="Howarth C."/>
            <person name="Imamovic A."/>
            <person name="Ireland A."/>
            <person name="Larimer J."/>
            <person name="McCowan C."/>
            <person name="Murphy C."/>
            <person name="Pearson M."/>
            <person name="Poon T.W."/>
            <person name="Priest M."/>
            <person name="Roberts A."/>
            <person name="Saif S."/>
            <person name="Shea T."/>
            <person name="Sykes S."/>
            <person name="Wortman J."/>
            <person name="Nusbaum C."/>
            <person name="Birren B."/>
        </authorList>
    </citation>
    <scope>NUCLEOTIDE SEQUENCE [LARGE SCALE GENOMIC DNA]</scope>
    <source>
        <strain evidence="1">NJM9701</strain>
    </source>
</reference>